<organism evidence="2 3">
    <name type="scientific">Eiseniibacteriota bacterium</name>
    <dbReference type="NCBI Taxonomy" id="2212470"/>
    <lineage>
        <taxon>Bacteria</taxon>
        <taxon>Candidatus Eiseniibacteriota</taxon>
    </lineage>
</organism>
<evidence type="ECO:0000313" key="2">
    <source>
        <dbReference type="EMBL" id="NNF08027.1"/>
    </source>
</evidence>
<reference evidence="2 3" key="1">
    <citation type="submission" date="2020-03" db="EMBL/GenBank/DDBJ databases">
        <title>Metabolic flexibility allows generalist bacteria to become dominant in a frequently disturbed ecosystem.</title>
        <authorList>
            <person name="Chen Y.-J."/>
            <person name="Leung P.M."/>
            <person name="Bay S.K."/>
            <person name="Hugenholtz P."/>
            <person name="Kessler A.J."/>
            <person name="Shelley G."/>
            <person name="Waite D.W."/>
            <person name="Cook P.L."/>
            <person name="Greening C."/>
        </authorList>
    </citation>
    <scope>NUCLEOTIDE SEQUENCE [LARGE SCALE GENOMIC DNA]</scope>
    <source>
        <strain evidence="2">SS_bin_28</strain>
    </source>
</reference>
<comment type="caution">
    <text evidence="2">The sequence shown here is derived from an EMBL/GenBank/DDBJ whole genome shotgun (WGS) entry which is preliminary data.</text>
</comment>
<dbReference type="EC" id="3.5.1.4" evidence="2"/>
<sequence length="500" mass="53232">MATTNFEEVSVAELQRQMESGSLTSEALITYYLNRIRDLDQSGPELNAVIELNPDAIEIARALDAERKTKGSRGPLHGIPVLLKANIDTGDQMTTTAGSIALRGHKARQDAFFVKSLREAGAVLLGKTNLSEWANFRSTRSTSGWSSEGGQTKNPYVLDRSPCGSSSGSGVAVAANLTVLAVGTETDGSVVCPSGVNGIVGIKPTLGLVSRHGIIPIAHSQDTAGPMARTVADAALLLNAMVAKDEDDPASSAFPASQPDYTEGLTDGVGNITVGVWRTYFGVDSNPLVEEQFEQAIAVLKKEAASIVDPVDLGDLAELDDAEYEVLLYEFKTDLRTYLESHGSPQGMSGLDDLIDFNEQNRAEAMPRFGQEIFLQAEKKGSLGDEAYLDALKKSKTLAQEAIDVAMKKQGVDVLIAPTNAPAWTRDWLNGDHYTLSSSTLAAVSGYPSVTLPMGMAGELPVGISLIGPAHSEPMLLRVAQVLEDALNARAKPKYIPSVD</sequence>
<proteinExistence type="predicted"/>
<keyword evidence="2" id="KW-0378">Hydrolase</keyword>
<dbReference type="InterPro" id="IPR023631">
    <property type="entry name" value="Amidase_dom"/>
</dbReference>
<dbReference type="PANTHER" id="PTHR42678:SF34">
    <property type="entry name" value="OS04G0183300 PROTEIN"/>
    <property type="match status" value="1"/>
</dbReference>
<dbReference type="PANTHER" id="PTHR42678">
    <property type="entry name" value="AMIDASE"/>
    <property type="match status" value="1"/>
</dbReference>
<dbReference type="AlphaFoldDB" id="A0A7Y2EBS6"/>
<gene>
    <name evidence="2" type="ORF">HKN21_14785</name>
</gene>
<dbReference type="NCBIfam" id="NF006006">
    <property type="entry name" value="PRK08137.1"/>
    <property type="match status" value="1"/>
</dbReference>
<name>A0A7Y2EBS6_UNCEI</name>
<dbReference type="Proteomes" id="UP000547674">
    <property type="component" value="Unassembled WGS sequence"/>
</dbReference>
<dbReference type="NCBIfam" id="NF005300">
    <property type="entry name" value="PRK06828.1"/>
    <property type="match status" value="1"/>
</dbReference>
<evidence type="ECO:0000313" key="3">
    <source>
        <dbReference type="Proteomes" id="UP000547674"/>
    </source>
</evidence>
<dbReference type="SUPFAM" id="SSF75304">
    <property type="entry name" value="Amidase signature (AS) enzymes"/>
    <property type="match status" value="1"/>
</dbReference>
<feature type="domain" description="Amidase" evidence="1">
    <location>
        <begin position="28"/>
        <end position="477"/>
    </location>
</feature>
<dbReference type="EMBL" id="JABDJR010000597">
    <property type="protein sequence ID" value="NNF08027.1"/>
    <property type="molecule type" value="Genomic_DNA"/>
</dbReference>
<evidence type="ECO:0000259" key="1">
    <source>
        <dbReference type="Pfam" id="PF01425"/>
    </source>
</evidence>
<dbReference type="Pfam" id="PF01425">
    <property type="entry name" value="Amidase"/>
    <property type="match status" value="1"/>
</dbReference>
<dbReference type="Gene3D" id="3.90.1300.10">
    <property type="entry name" value="Amidase signature (AS) domain"/>
    <property type="match status" value="1"/>
</dbReference>
<dbReference type="GO" id="GO:0004040">
    <property type="term" value="F:amidase activity"/>
    <property type="evidence" value="ECO:0007669"/>
    <property type="project" value="UniProtKB-EC"/>
</dbReference>
<protein>
    <submittedName>
        <fullName evidence="2">Amidase</fullName>
        <ecNumber evidence="2">3.5.1.4</ecNumber>
    </submittedName>
</protein>
<dbReference type="InterPro" id="IPR036928">
    <property type="entry name" value="AS_sf"/>
</dbReference>
<accession>A0A7Y2EBS6</accession>